<proteinExistence type="predicted"/>
<keyword evidence="4" id="KW-1185">Reference proteome</keyword>
<feature type="transmembrane region" description="Helical" evidence="2">
    <location>
        <begin position="35"/>
        <end position="57"/>
    </location>
</feature>
<gene>
    <name evidence="3" type="ORF">SAMN06264855_101466</name>
</gene>
<feature type="region of interest" description="Disordered" evidence="1">
    <location>
        <begin position="1"/>
        <end position="28"/>
    </location>
</feature>
<dbReference type="Proteomes" id="UP000198397">
    <property type="component" value="Unassembled WGS sequence"/>
</dbReference>
<keyword evidence="2" id="KW-0472">Membrane</keyword>
<evidence type="ECO:0008006" key="5">
    <source>
        <dbReference type="Google" id="ProtNLM"/>
    </source>
</evidence>
<protein>
    <recommendedName>
        <fullName evidence="5">Ba3-type terminal oxidase subunit CbaD</fullName>
    </recommendedName>
</protein>
<feature type="compositionally biased region" description="Polar residues" evidence="1">
    <location>
        <begin position="1"/>
        <end position="12"/>
    </location>
</feature>
<dbReference type="AlphaFoldDB" id="A0A238UVM7"/>
<keyword evidence="2" id="KW-1133">Transmembrane helix</keyword>
<accession>A0A238UVM7</accession>
<sequence length="69" mass="7510">MAGSDTASTVTGEVNPPGDGEPIHEDAETEEFDPIGTLALIMTYFAILVIAWVYVYFIEFLSRDLTVIG</sequence>
<evidence type="ECO:0000256" key="1">
    <source>
        <dbReference type="SAM" id="MobiDB-lite"/>
    </source>
</evidence>
<dbReference type="RefSeq" id="WP_089383417.1">
    <property type="nucleotide sequence ID" value="NZ_FZNQ01000001.1"/>
</dbReference>
<dbReference type="OrthoDB" id="194564at2157"/>
<evidence type="ECO:0000256" key="2">
    <source>
        <dbReference type="SAM" id="Phobius"/>
    </source>
</evidence>
<reference evidence="3 4" key="1">
    <citation type="submission" date="2017-06" db="EMBL/GenBank/DDBJ databases">
        <authorList>
            <person name="Kim H.J."/>
            <person name="Triplett B.A."/>
        </authorList>
    </citation>
    <scope>NUCLEOTIDE SEQUENCE [LARGE SCALE GENOMIC DNA]</scope>
    <source>
        <strain evidence="3 4">DSM 8800</strain>
    </source>
</reference>
<evidence type="ECO:0000313" key="3">
    <source>
        <dbReference type="EMBL" id="SNR26275.1"/>
    </source>
</evidence>
<evidence type="ECO:0000313" key="4">
    <source>
        <dbReference type="Proteomes" id="UP000198397"/>
    </source>
</evidence>
<organism evidence="3 4">
    <name type="scientific">Halorubrum vacuolatum</name>
    <name type="common">Natronobacterium vacuolatum</name>
    <dbReference type="NCBI Taxonomy" id="63740"/>
    <lineage>
        <taxon>Archaea</taxon>
        <taxon>Methanobacteriati</taxon>
        <taxon>Methanobacteriota</taxon>
        <taxon>Stenosarchaea group</taxon>
        <taxon>Halobacteria</taxon>
        <taxon>Halobacteriales</taxon>
        <taxon>Haloferacaceae</taxon>
        <taxon>Halorubrum</taxon>
    </lineage>
</organism>
<name>A0A238UVM7_HALVU</name>
<keyword evidence="2" id="KW-0812">Transmembrane</keyword>
<dbReference type="EMBL" id="FZNQ01000001">
    <property type="protein sequence ID" value="SNR26275.1"/>
    <property type="molecule type" value="Genomic_DNA"/>
</dbReference>